<dbReference type="RefSeq" id="WP_095721716.1">
    <property type="nucleotide sequence ID" value="NZ_NTFS01000095.1"/>
</dbReference>
<accession>A0A2A2TKT9</accession>
<dbReference type="NCBIfam" id="TIGR02595">
    <property type="entry name" value="PEP_CTERM"/>
    <property type="match status" value="1"/>
</dbReference>
<name>A0A2A2TKT9_9CYAN</name>
<protein>
    <recommendedName>
        <fullName evidence="4">PEP-CTERM sorting domain-containing protein</fullName>
    </recommendedName>
</protein>
<keyword evidence="3" id="KW-1185">Reference proteome</keyword>
<evidence type="ECO:0008006" key="4">
    <source>
        <dbReference type="Google" id="ProtNLM"/>
    </source>
</evidence>
<organism evidence="2 3">
    <name type="scientific">Brunnivagina elsteri CCALA 953</name>
    <dbReference type="NCBI Taxonomy" id="987040"/>
    <lineage>
        <taxon>Bacteria</taxon>
        <taxon>Bacillati</taxon>
        <taxon>Cyanobacteriota</taxon>
        <taxon>Cyanophyceae</taxon>
        <taxon>Nostocales</taxon>
        <taxon>Calotrichaceae</taxon>
        <taxon>Brunnivagina</taxon>
    </lineage>
</organism>
<sequence length="309" mass="33318">MHISLNRTKYFLAVATSAITSSLIAIAPSQAASLSFSEGKVDFTNFSQKARPIGAFTQTDTAISLNTGSYARGIAEASAEFFVDEELNVFSQGSSDTEVISGNNSATKKVTSEPLVIDGQFASNVSTTLGIGNGEEDYNIFTKSFAEVFGDFVVEAGEDFSFDFRANLDLTTAIDNVNKEKATASGSILWQLLDTDTGSILDSFNLNAYLNATSDDDSLTFNNNNSNFMLFSEEPSLNSSFGGNQETAFASIQGAYKRNFQNKTNLRLVELKNNTASVSVPEPTTILGLFLSCGVLMILNFKSHKKVID</sequence>
<reference evidence="2 3" key="1">
    <citation type="submission" date="2017-08" db="EMBL/GenBank/DDBJ databases">
        <title>Draft genome sequence of filamentous cyanobacterium Calothrix elsteri CCALA 953.</title>
        <authorList>
            <person name="Gagunashvili A.N."/>
            <person name="Elster J."/>
            <person name="Andresson O.S."/>
        </authorList>
    </citation>
    <scope>NUCLEOTIDE SEQUENCE [LARGE SCALE GENOMIC DNA]</scope>
    <source>
        <strain evidence="2 3">CCALA 953</strain>
    </source>
</reference>
<feature type="signal peptide" evidence="1">
    <location>
        <begin position="1"/>
        <end position="27"/>
    </location>
</feature>
<comment type="caution">
    <text evidence="2">The sequence shown here is derived from an EMBL/GenBank/DDBJ whole genome shotgun (WGS) entry which is preliminary data.</text>
</comment>
<dbReference type="Proteomes" id="UP000218238">
    <property type="component" value="Unassembled WGS sequence"/>
</dbReference>
<keyword evidence="1" id="KW-0732">Signal</keyword>
<evidence type="ECO:0000256" key="1">
    <source>
        <dbReference type="SAM" id="SignalP"/>
    </source>
</evidence>
<proteinExistence type="predicted"/>
<evidence type="ECO:0000313" key="2">
    <source>
        <dbReference type="EMBL" id="PAX55871.1"/>
    </source>
</evidence>
<dbReference type="AlphaFoldDB" id="A0A2A2TKT9"/>
<feature type="chain" id="PRO_5012991391" description="PEP-CTERM sorting domain-containing protein" evidence="1">
    <location>
        <begin position="28"/>
        <end position="309"/>
    </location>
</feature>
<dbReference type="OrthoDB" id="454223at2"/>
<dbReference type="EMBL" id="NTFS01000095">
    <property type="protein sequence ID" value="PAX55871.1"/>
    <property type="molecule type" value="Genomic_DNA"/>
</dbReference>
<dbReference type="InterPro" id="IPR013424">
    <property type="entry name" value="Ice-binding_C"/>
</dbReference>
<gene>
    <name evidence="2" type="ORF">CK510_10850</name>
</gene>
<evidence type="ECO:0000313" key="3">
    <source>
        <dbReference type="Proteomes" id="UP000218238"/>
    </source>
</evidence>